<sequence length="509" mass="57059">MSENRAQHWADAIAEEVLQGQRQHLISTGITPSGDYHVGHLREVMTAEGVYRALVDQGAEVRFNYIADTMDPLRRVYDFLDPDRYASEVGKPLCDIPCPCGDHDSYADHFLEPFLDSMQKLGVELDVLYAHDLYRQGRLDTQIMMALEQTETIKRIEHEESRKEVAADWSPFNPLCAACGRLSGTHVTGFDVAAKTVSYRCDCGHEDTAPVSRAGKLTWRVDWPARWHALGVTIEPFGKDHASRGGSYDTGKRVIREVFHGQPPYPIPYEWLALRGQGDMSSSKGNLVSIANLTQTVPPEVARYMIFKAKPLRHIAFDPGLPLLNLVDEYDNVESNNRNTRAADLALLEAWPPLGIPFKHLITLVQIADGEVDKITAILERHNLPIPSHDVLQNRIAYAQYWVDNYAPPEVRLQLQDTLPASVESLTPEQREALSTLANRLEPDMSGDDIHALVYSLTQDGDIEPKVLFQAIYTAFLGQPRGPRVGWFLGSLEFDFVRTRLHEAAGTGV</sequence>
<dbReference type="GO" id="GO:0004824">
    <property type="term" value="F:lysine-tRNA ligase activity"/>
    <property type="evidence" value="ECO:0007669"/>
    <property type="project" value="UniProtKB-UniRule"/>
</dbReference>
<dbReference type="GO" id="GO:0005524">
    <property type="term" value="F:ATP binding"/>
    <property type="evidence" value="ECO:0007669"/>
    <property type="project" value="UniProtKB-UniRule"/>
</dbReference>
<dbReference type="PATRIC" id="fig|1429438.4.peg.5139"/>
<accession>W4LFA0</accession>
<evidence type="ECO:0000256" key="7">
    <source>
        <dbReference type="ARBA" id="ARBA00022917"/>
    </source>
</evidence>
<keyword evidence="5 10" id="KW-0547">Nucleotide-binding</keyword>
<keyword evidence="12" id="KW-1185">Reference proteome</keyword>
<dbReference type="GO" id="GO:0005737">
    <property type="term" value="C:cytoplasm"/>
    <property type="evidence" value="ECO:0007669"/>
    <property type="project" value="UniProtKB-SubCell"/>
</dbReference>
<dbReference type="EC" id="6.1.1.6" evidence="10"/>
<dbReference type="Gene3D" id="1.10.10.350">
    <property type="match status" value="1"/>
</dbReference>
<dbReference type="GO" id="GO:0006430">
    <property type="term" value="P:lysyl-tRNA aminoacylation"/>
    <property type="evidence" value="ECO:0007669"/>
    <property type="project" value="UniProtKB-UniRule"/>
</dbReference>
<dbReference type="AlphaFoldDB" id="W4LFA0"/>
<name>W4LFA0_ENTF1</name>
<protein>
    <recommendedName>
        <fullName evidence="10">Lysine--tRNA ligase</fullName>
        <ecNumber evidence="10">6.1.1.6</ecNumber>
    </recommendedName>
    <alternativeName>
        <fullName evidence="10">Lysyl-tRNA synthetase</fullName>
        <shortName evidence="10">LysRS</shortName>
    </alternativeName>
</protein>
<evidence type="ECO:0000256" key="10">
    <source>
        <dbReference type="HAMAP-Rule" id="MF_00177"/>
    </source>
</evidence>
<evidence type="ECO:0000256" key="1">
    <source>
        <dbReference type="ARBA" id="ARBA00004496"/>
    </source>
</evidence>
<dbReference type="SUPFAM" id="SSF52374">
    <property type="entry name" value="Nucleotidylyl transferase"/>
    <property type="match status" value="1"/>
</dbReference>
<evidence type="ECO:0000256" key="9">
    <source>
        <dbReference type="ARBA" id="ARBA00048573"/>
    </source>
</evidence>
<dbReference type="InterPro" id="IPR014729">
    <property type="entry name" value="Rossmann-like_a/b/a_fold"/>
</dbReference>
<feature type="short sequence motif" description="'KMSKS' region" evidence="10">
    <location>
        <begin position="279"/>
        <end position="283"/>
    </location>
</feature>
<keyword evidence="4 10" id="KW-0436">Ligase</keyword>
<dbReference type="Proteomes" id="UP000019141">
    <property type="component" value="Unassembled WGS sequence"/>
</dbReference>
<dbReference type="Gene3D" id="3.40.50.620">
    <property type="entry name" value="HUPs"/>
    <property type="match status" value="2"/>
</dbReference>
<dbReference type="PANTHER" id="PTHR37940:SF1">
    <property type="entry name" value="LYSINE--TRNA LIGASE"/>
    <property type="match status" value="1"/>
</dbReference>
<dbReference type="SUPFAM" id="SSF48163">
    <property type="entry name" value="An anticodon-binding domain of class I aminoacyl-tRNA synthetases"/>
    <property type="match status" value="1"/>
</dbReference>
<evidence type="ECO:0000256" key="2">
    <source>
        <dbReference type="ARBA" id="ARBA00005594"/>
    </source>
</evidence>
<evidence type="ECO:0000313" key="11">
    <source>
        <dbReference type="EMBL" id="ETW96360.1"/>
    </source>
</evidence>
<keyword evidence="3 10" id="KW-0963">Cytoplasm</keyword>
<evidence type="ECO:0000256" key="5">
    <source>
        <dbReference type="ARBA" id="ARBA00022741"/>
    </source>
</evidence>
<dbReference type="Pfam" id="PF01921">
    <property type="entry name" value="tRNA-synt_1f"/>
    <property type="match status" value="1"/>
</dbReference>
<comment type="caution">
    <text evidence="11">The sequence shown here is derived from an EMBL/GenBank/DDBJ whole genome shotgun (WGS) entry which is preliminary data.</text>
</comment>
<evidence type="ECO:0000313" key="12">
    <source>
        <dbReference type="Proteomes" id="UP000019141"/>
    </source>
</evidence>
<dbReference type="InterPro" id="IPR002904">
    <property type="entry name" value="Lys-tRNA-ligase"/>
</dbReference>
<dbReference type="Gene3D" id="1.10.10.770">
    <property type="match status" value="1"/>
</dbReference>
<organism evidence="11 12">
    <name type="scientific">Entotheonella factor</name>
    <dbReference type="NCBI Taxonomy" id="1429438"/>
    <lineage>
        <taxon>Bacteria</taxon>
        <taxon>Pseudomonadati</taxon>
        <taxon>Nitrospinota/Tectimicrobiota group</taxon>
        <taxon>Candidatus Tectimicrobiota</taxon>
        <taxon>Candidatus Entotheonellia</taxon>
        <taxon>Candidatus Entotheonellales</taxon>
        <taxon>Candidatus Entotheonellaceae</taxon>
        <taxon>Candidatus Entotheonella</taxon>
    </lineage>
</organism>
<dbReference type="InterPro" id="IPR008925">
    <property type="entry name" value="aa_tRNA-synth_I_cd-bd_sf"/>
</dbReference>
<dbReference type="EMBL" id="AZHW01000797">
    <property type="protein sequence ID" value="ETW96360.1"/>
    <property type="molecule type" value="Genomic_DNA"/>
</dbReference>
<keyword evidence="7 10" id="KW-0648">Protein biosynthesis</keyword>
<keyword evidence="6 10" id="KW-0067">ATP-binding</keyword>
<comment type="caution">
    <text evidence="10">Lacks conserved residue(s) required for the propagation of feature annotation.</text>
</comment>
<dbReference type="HAMAP" id="MF_00177">
    <property type="entry name" value="Lys_tRNA_synth_class1"/>
    <property type="match status" value="1"/>
</dbReference>
<gene>
    <name evidence="10" type="primary">lysS</name>
    <name evidence="11" type="ORF">ETSY1_26910</name>
</gene>
<evidence type="ECO:0000256" key="3">
    <source>
        <dbReference type="ARBA" id="ARBA00022490"/>
    </source>
</evidence>
<evidence type="ECO:0000256" key="6">
    <source>
        <dbReference type="ARBA" id="ARBA00022840"/>
    </source>
</evidence>
<dbReference type="HOGENOM" id="CLU_025562_0_0_7"/>
<proteinExistence type="inferred from homology"/>
<comment type="subcellular location">
    <subcellularLocation>
        <location evidence="1 10">Cytoplasm</location>
    </subcellularLocation>
</comment>
<dbReference type="InterPro" id="IPR020751">
    <property type="entry name" value="aa-tRNA-synth_I_codon-bd_sub2"/>
</dbReference>
<comment type="similarity">
    <text evidence="2 10">Belongs to the class-I aminoacyl-tRNA synthetase family.</text>
</comment>
<reference evidence="11 12" key="1">
    <citation type="journal article" date="2014" name="Nature">
        <title>An environmental bacterial taxon with a large and distinct metabolic repertoire.</title>
        <authorList>
            <person name="Wilson M.C."/>
            <person name="Mori T."/>
            <person name="Ruckert C."/>
            <person name="Uria A.R."/>
            <person name="Helf M.J."/>
            <person name="Takada K."/>
            <person name="Gernert C."/>
            <person name="Steffens U.A."/>
            <person name="Heycke N."/>
            <person name="Schmitt S."/>
            <person name="Rinke C."/>
            <person name="Helfrich E.J."/>
            <person name="Brachmann A.O."/>
            <person name="Gurgui C."/>
            <person name="Wakimoto T."/>
            <person name="Kracht M."/>
            <person name="Crusemann M."/>
            <person name="Hentschel U."/>
            <person name="Abe I."/>
            <person name="Matsunaga S."/>
            <person name="Kalinowski J."/>
            <person name="Takeyama H."/>
            <person name="Piel J."/>
        </authorList>
    </citation>
    <scope>NUCLEOTIDE SEQUENCE [LARGE SCALE GENOMIC DNA]</scope>
    <source>
        <strain evidence="12">TSY1</strain>
    </source>
</reference>
<dbReference type="NCBIfam" id="TIGR00467">
    <property type="entry name" value="lysS_arch"/>
    <property type="match status" value="1"/>
</dbReference>
<dbReference type="PANTHER" id="PTHR37940">
    <property type="entry name" value="LYSINE--TRNA LIGASE"/>
    <property type="match status" value="1"/>
</dbReference>
<comment type="catalytic activity">
    <reaction evidence="9 10">
        <text>tRNA(Lys) + L-lysine + ATP = L-lysyl-tRNA(Lys) + AMP + diphosphate</text>
        <dbReference type="Rhea" id="RHEA:20792"/>
        <dbReference type="Rhea" id="RHEA-COMP:9696"/>
        <dbReference type="Rhea" id="RHEA-COMP:9697"/>
        <dbReference type="ChEBI" id="CHEBI:30616"/>
        <dbReference type="ChEBI" id="CHEBI:32551"/>
        <dbReference type="ChEBI" id="CHEBI:33019"/>
        <dbReference type="ChEBI" id="CHEBI:78442"/>
        <dbReference type="ChEBI" id="CHEBI:78529"/>
        <dbReference type="ChEBI" id="CHEBI:456215"/>
        <dbReference type="EC" id="6.1.1.6"/>
    </reaction>
</comment>
<dbReference type="InterPro" id="IPR042078">
    <property type="entry name" value="Lys-tRNA-ligase_SC_fold"/>
</dbReference>
<evidence type="ECO:0000256" key="4">
    <source>
        <dbReference type="ARBA" id="ARBA00022598"/>
    </source>
</evidence>
<evidence type="ECO:0000256" key="8">
    <source>
        <dbReference type="ARBA" id="ARBA00023146"/>
    </source>
</evidence>
<dbReference type="Gene3D" id="6.10.20.10">
    <property type="entry name" value="Lysine tRNA ligase, stem contact fold domain"/>
    <property type="match status" value="1"/>
</dbReference>
<keyword evidence="8 10" id="KW-0030">Aminoacyl-tRNA synthetase</keyword>
<dbReference type="GO" id="GO:0000049">
    <property type="term" value="F:tRNA binding"/>
    <property type="evidence" value="ECO:0007669"/>
    <property type="project" value="InterPro"/>
</dbReference>